<evidence type="ECO:0000256" key="2">
    <source>
        <dbReference type="ARBA" id="ARBA00022527"/>
    </source>
</evidence>
<keyword evidence="2 10" id="KW-0723">Serine/threonine-protein kinase</keyword>
<dbReference type="PRINTS" id="PR01772">
    <property type="entry name" value="JNKMAPKINASE"/>
</dbReference>
<keyword evidence="7 10" id="KW-0067">ATP-binding</keyword>
<dbReference type="AlphaFoldDB" id="A0A158Q3A4"/>
<evidence type="ECO:0000256" key="5">
    <source>
        <dbReference type="ARBA" id="ARBA00022741"/>
    </source>
</evidence>
<dbReference type="Gene3D" id="3.30.200.20">
    <property type="entry name" value="Phosphorylase Kinase, domain 1"/>
    <property type="match status" value="1"/>
</dbReference>
<evidence type="ECO:0000313" key="12">
    <source>
        <dbReference type="EMBL" id="VDN56373.1"/>
    </source>
</evidence>
<evidence type="ECO:0000256" key="9">
    <source>
        <dbReference type="ARBA" id="ARBA00048312"/>
    </source>
</evidence>
<dbReference type="InterPro" id="IPR008351">
    <property type="entry name" value="MAPK_JNK"/>
</dbReference>
<evidence type="ECO:0000256" key="7">
    <source>
        <dbReference type="ARBA" id="ARBA00022840"/>
    </source>
</evidence>
<comment type="subcellular location">
    <subcellularLocation>
        <location evidence="10">Cytoplasm</location>
    </subcellularLocation>
</comment>
<dbReference type="GO" id="GO:0005524">
    <property type="term" value="F:ATP binding"/>
    <property type="evidence" value="ECO:0007669"/>
    <property type="project" value="UniProtKB-UniRule"/>
</dbReference>
<keyword evidence="3 10" id="KW-0597">Phosphoprotein</keyword>
<evidence type="ECO:0000256" key="1">
    <source>
        <dbReference type="ARBA" id="ARBA00008832"/>
    </source>
</evidence>
<evidence type="ECO:0000256" key="4">
    <source>
        <dbReference type="ARBA" id="ARBA00022679"/>
    </source>
</evidence>
<dbReference type="SMART" id="SM00220">
    <property type="entry name" value="S_TKc"/>
    <property type="match status" value="1"/>
</dbReference>
<comment type="catalytic activity">
    <reaction evidence="9">
        <text>L-seryl-[protein] + ATP = O-phospho-L-seryl-[protein] + ADP + H(+)</text>
        <dbReference type="Rhea" id="RHEA:17989"/>
        <dbReference type="Rhea" id="RHEA-COMP:9863"/>
        <dbReference type="Rhea" id="RHEA-COMP:11604"/>
        <dbReference type="ChEBI" id="CHEBI:15378"/>
        <dbReference type="ChEBI" id="CHEBI:29999"/>
        <dbReference type="ChEBI" id="CHEBI:30616"/>
        <dbReference type="ChEBI" id="CHEBI:83421"/>
        <dbReference type="ChEBI" id="CHEBI:456216"/>
        <dbReference type="EC" id="2.7.11.24"/>
    </reaction>
</comment>
<dbReference type="InterPro" id="IPR011009">
    <property type="entry name" value="Kinase-like_dom_sf"/>
</dbReference>
<evidence type="ECO:0000256" key="8">
    <source>
        <dbReference type="ARBA" id="ARBA00047592"/>
    </source>
</evidence>
<keyword evidence="10" id="KW-0460">Magnesium</keyword>
<evidence type="ECO:0000256" key="6">
    <source>
        <dbReference type="ARBA" id="ARBA00022777"/>
    </source>
</evidence>
<dbReference type="STRING" id="318479.A0A158Q3A4"/>
<dbReference type="PROSITE" id="PS01351">
    <property type="entry name" value="MAPK"/>
    <property type="match status" value="1"/>
</dbReference>
<dbReference type="OrthoDB" id="192887at2759"/>
<dbReference type="WBParaSite" id="DME_0000198601-mRNA-1">
    <property type="protein sequence ID" value="DME_0000198601-mRNA-1"/>
    <property type="gene ID" value="DME_0000198601"/>
</dbReference>
<dbReference type="GO" id="GO:0005737">
    <property type="term" value="C:cytoplasm"/>
    <property type="evidence" value="ECO:0007669"/>
    <property type="project" value="UniProtKB-SubCell"/>
</dbReference>
<comment type="catalytic activity">
    <reaction evidence="8">
        <text>L-threonyl-[protein] + ATP = O-phospho-L-threonyl-[protein] + ADP + H(+)</text>
        <dbReference type="Rhea" id="RHEA:46608"/>
        <dbReference type="Rhea" id="RHEA-COMP:11060"/>
        <dbReference type="Rhea" id="RHEA-COMP:11605"/>
        <dbReference type="ChEBI" id="CHEBI:15378"/>
        <dbReference type="ChEBI" id="CHEBI:30013"/>
        <dbReference type="ChEBI" id="CHEBI:30616"/>
        <dbReference type="ChEBI" id="CHEBI:61977"/>
        <dbReference type="ChEBI" id="CHEBI:456216"/>
        <dbReference type="EC" id="2.7.11.24"/>
    </reaction>
</comment>
<dbReference type="GO" id="GO:0004707">
    <property type="term" value="F:MAP kinase activity"/>
    <property type="evidence" value="ECO:0007669"/>
    <property type="project" value="UniProtKB-UniRule"/>
</dbReference>
<feature type="domain" description="Protein kinase" evidence="11">
    <location>
        <begin position="61"/>
        <end position="451"/>
    </location>
</feature>
<dbReference type="Gene3D" id="1.10.510.10">
    <property type="entry name" value="Transferase(Phosphotransferase) domain 1"/>
    <property type="match status" value="2"/>
</dbReference>
<dbReference type="InterPro" id="IPR050117">
    <property type="entry name" value="MAPK"/>
</dbReference>
<protein>
    <recommendedName>
        <fullName evidence="10">Stress-activated protein kinase JNK</fullName>
        <ecNumber evidence="10">2.7.11.24</ecNumber>
    </recommendedName>
</protein>
<dbReference type="InterPro" id="IPR003527">
    <property type="entry name" value="MAP_kinase_CS"/>
</dbReference>
<reference evidence="15" key="1">
    <citation type="submission" date="2016-04" db="UniProtKB">
        <authorList>
            <consortium name="WormBaseParasite"/>
        </authorList>
    </citation>
    <scope>IDENTIFICATION</scope>
</reference>
<dbReference type="CDD" id="cd07850">
    <property type="entry name" value="STKc_JNK"/>
    <property type="match status" value="1"/>
</dbReference>
<dbReference type="Proteomes" id="UP000274756">
    <property type="component" value="Unassembled WGS sequence"/>
</dbReference>
<comment type="cofactor">
    <cofactor evidence="10">
        <name>Mg(2+)</name>
        <dbReference type="ChEBI" id="CHEBI:18420"/>
    </cofactor>
</comment>
<evidence type="ECO:0000256" key="10">
    <source>
        <dbReference type="RuleBase" id="RU368052"/>
    </source>
</evidence>
<dbReference type="FunFam" id="3.30.200.20:FF:000210">
    <property type="entry name" value="Mitogen-activated protein kinase"/>
    <property type="match status" value="1"/>
</dbReference>
<keyword evidence="6 10" id="KW-0418">Kinase</keyword>
<dbReference type="Proteomes" id="UP000038040">
    <property type="component" value="Unplaced"/>
</dbReference>
<sequence length="531" mass="60712">WIVSTSAGRDQESEVISLDSCKGTFDTAQKNTTISMASTSAASEFHCIDINDTHLCVLNRYENLRIIGSGAQGVVCAAHDKLRDEQVAIKKLSRPFQNVTHAKRAYREFKLMNLVHHKNIIGLLNAFTPQKTLDEFSDLYIVMELMDANLCQVIQMDLDHERISYLLYQMLCGIRHLHAAGIIHRDLKPSNIVVKSDCSLKILDFGLARSAGDSFMMTPYVVTRYYRAPEVILGMGYKENVDIWSLGCILGEMVRGNVLYPGSDHIDQWTKIVEQLGTPSPEFMQRLQPTVRNYIENRPHFRGFSFEKLFPDVLFPVSIDIWSIGCIFGELIRGRVLFPGTDHIDQWSKITEQLGTPGREFMQRLQPTVKSYVENRPRHSGFPFETLFSDDMFPSPANNNNLRRKSTVKFDMEARDHKLSASQARDLLSKMLVIDPEKRISVDDALKHPYVNVWFDEAEVYAPPPEQYNHSIDSKEHTVEQWKELIFKEIMLYEKTHDIYGVKKMYNSEISTQIDSVADSTLGSTRVTNGL</sequence>
<evidence type="ECO:0000256" key="3">
    <source>
        <dbReference type="ARBA" id="ARBA00022553"/>
    </source>
</evidence>
<organism evidence="13 15">
    <name type="scientific">Dracunculus medinensis</name>
    <name type="common">Guinea worm</name>
    <dbReference type="NCBI Taxonomy" id="318479"/>
    <lineage>
        <taxon>Eukaryota</taxon>
        <taxon>Metazoa</taxon>
        <taxon>Ecdysozoa</taxon>
        <taxon>Nematoda</taxon>
        <taxon>Chromadorea</taxon>
        <taxon>Rhabditida</taxon>
        <taxon>Spirurina</taxon>
        <taxon>Dracunculoidea</taxon>
        <taxon>Dracunculidae</taxon>
        <taxon>Dracunculus</taxon>
    </lineage>
</organism>
<dbReference type="PROSITE" id="PS00108">
    <property type="entry name" value="PROTEIN_KINASE_ST"/>
    <property type="match status" value="1"/>
</dbReference>
<dbReference type="InterPro" id="IPR000719">
    <property type="entry name" value="Prot_kinase_dom"/>
</dbReference>
<dbReference type="GO" id="GO:0106310">
    <property type="term" value="F:protein serine kinase activity"/>
    <property type="evidence" value="ECO:0007669"/>
    <property type="project" value="UniProtKB-UniRule"/>
</dbReference>
<dbReference type="EC" id="2.7.11.24" evidence="10"/>
<evidence type="ECO:0000313" key="13">
    <source>
        <dbReference type="Proteomes" id="UP000038040"/>
    </source>
</evidence>
<comment type="similarity">
    <text evidence="1 10">Belongs to the protein kinase superfamily. CMGC Ser/Thr protein kinase family. MAP kinase subfamily.</text>
</comment>
<dbReference type="FunFam" id="1.10.510.10:FF:000283">
    <property type="entry name" value="Mitogen-activated protein kinase"/>
    <property type="match status" value="1"/>
</dbReference>
<keyword evidence="14" id="KW-1185">Reference proteome</keyword>
<dbReference type="SUPFAM" id="SSF56112">
    <property type="entry name" value="Protein kinase-like (PK-like)"/>
    <property type="match status" value="2"/>
</dbReference>
<name>A0A158Q3A4_DRAME</name>
<gene>
    <name evidence="12" type="ORF">DME_LOCUS6346</name>
</gene>
<dbReference type="PANTHER" id="PTHR24055">
    <property type="entry name" value="MITOGEN-ACTIVATED PROTEIN KINASE"/>
    <property type="match status" value="1"/>
</dbReference>
<evidence type="ECO:0000313" key="15">
    <source>
        <dbReference type="WBParaSite" id="DME_0000198601-mRNA-1"/>
    </source>
</evidence>
<keyword evidence="4 10" id="KW-0808">Transferase</keyword>
<comment type="function">
    <text evidence="10">Responds to activation by environmental stress and pro-inflammatory cytokines by phosphorylating a number of transcription factors, and thus regulates transcriptional activity.</text>
</comment>
<evidence type="ECO:0000259" key="11">
    <source>
        <dbReference type="PROSITE" id="PS50011"/>
    </source>
</evidence>
<dbReference type="PROSITE" id="PS50011">
    <property type="entry name" value="PROTEIN_KINASE_DOM"/>
    <property type="match status" value="1"/>
</dbReference>
<proteinExistence type="inferred from homology"/>
<dbReference type="Pfam" id="PF00069">
    <property type="entry name" value="Pkinase"/>
    <property type="match status" value="2"/>
</dbReference>
<keyword evidence="5 10" id="KW-0547">Nucleotide-binding</keyword>
<evidence type="ECO:0000313" key="14">
    <source>
        <dbReference type="Proteomes" id="UP000274756"/>
    </source>
</evidence>
<dbReference type="InterPro" id="IPR008271">
    <property type="entry name" value="Ser/Thr_kinase_AS"/>
</dbReference>
<accession>A0A158Q3A4</accession>
<reference evidence="12 14" key="2">
    <citation type="submission" date="2018-11" db="EMBL/GenBank/DDBJ databases">
        <authorList>
            <consortium name="Pathogen Informatics"/>
        </authorList>
    </citation>
    <scope>NUCLEOTIDE SEQUENCE [LARGE SCALE GENOMIC DNA]</scope>
</reference>
<dbReference type="EMBL" id="UYYG01001155">
    <property type="protein sequence ID" value="VDN56373.1"/>
    <property type="molecule type" value="Genomic_DNA"/>
</dbReference>